<dbReference type="Proteomes" id="UP001174936">
    <property type="component" value="Unassembled WGS sequence"/>
</dbReference>
<keyword evidence="2" id="KW-0472">Membrane</keyword>
<evidence type="ECO:0000313" key="4">
    <source>
        <dbReference type="Proteomes" id="UP001174936"/>
    </source>
</evidence>
<evidence type="ECO:0000313" key="3">
    <source>
        <dbReference type="EMBL" id="KAK0642125.1"/>
    </source>
</evidence>
<accession>A0AA40CKS8</accession>
<evidence type="ECO:0000256" key="1">
    <source>
        <dbReference type="SAM" id="MobiDB-lite"/>
    </source>
</evidence>
<dbReference type="AlphaFoldDB" id="A0AA40CKS8"/>
<evidence type="ECO:0000256" key="2">
    <source>
        <dbReference type="SAM" id="Phobius"/>
    </source>
</evidence>
<protein>
    <submittedName>
        <fullName evidence="3">Uncharacterized protein</fullName>
    </submittedName>
</protein>
<keyword evidence="2" id="KW-0812">Transmembrane</keyword>
<proteinExistence type="predicted"/>
<feature type="region of interest" description="Disordered" evidence="1">
    <location>
        <begin position="1"/>
        <end position="23"/>
    </location>
</feature>
<gene>
    <name evidence="3" type="ORF">B0T16DRAFT_421047</name>
</gene>
<feature type="region of interest" description="Disordered" evidence="1">
    <location>
        <begin position="212"/>
        <end position="232"/>
    </location>
</feature>
<dbReference type="EMBL" id="JAULSV010000006">
    <property type="protein sequence ID" value="KAK0642125.1"/>
    <property type="molecule type" value="Genomic_DNA"/>
</dbReference>
<keyword evidence="2" id="KW-1133">Transmembrane helix</keyword>
<reference evidence="3" key="1">
    <citation type="submission" date="2023-06" db="EMBL/GenBank/DDBJ databases">
        <title>Genome-scale phylogeny and comparative genomics of the fungal order Sordariales.</title>
        <authorList>
            <consortium name="Lawrence Berkeley National Laboratory"/>
            <person name="Hensen N."/>
            <person name="Bonometti L."/>
            <person name="Westerberg I."/>
            <person name="Brannstrom I.O."/>
            <person name="Guillou S."/>
            <person name="Cros-Aarteil S."/>
            <person name="Calhoun S."/>
            <person name="Haridas S."/>
            <person name="Kuo A."/>
            <person name="Mondo S."/>
            <person name="Pangilinan J."/>
            <person name="Riley R."/>
            <person name="Labutti K."/>
            <person name="Andreopoulos B."/>
            <person name="Lipzen A."/>
            <person name="Chen C."/>
            <person name="Yanf M."/>
            <person name="Daum C."/>
            <person name="Ng V."/>
            <person name="Clum A."/>
            <person name="Steindorff A."/>
            <person name="Ohm R."/>
            <person name="Martin F."/>
            <person name="Silar P."/>
            <person name="Natvig D."/>
            <person name="Lalanne C."/>
            <person name="Gautier V."/>
            <person name="Ament-Velasquez S.L."/>
            <person name="Kruys A."/>
            <person name="Hutchinson M.I."/>
            <person name="Powell A.J."/>
            <person name="Barry K."/>
            <person name="Miller A.N."/>
            <person name="Grigoriev I.V."/>
            <person name="Debuchy R."/>
            <person name="Gladieux P."/>
            <person name="Thoren M.H."/>
            <person name="Johannesson H."/>
        </authorList>
    </citation>
    <scope>NUCLEOTIDE SEQUENCE</scope>
    <source>
        <strain evidence="3">SMH2532-1</strain>
    </source>
</reference>
<comment type="caution">
    <text evidence="3">The sequence shown here is derived from an EMBL/GenBank/DDBJ whole genome shotgun (WGS) entry which is preliminary data.</text>
</comment>
<sequence length="232" mass="25297">MRTHTHARTRAFKEGQREASPTMLDPWEETCIQDGCTPSSAAALLAACLLRTTAIAPCLPSDPASICSAPARLQPCAAAEAERCGRCAAFGIIPSRGSMLVRCGPSAQDVVLDGLGHISTAHGRAMRCPRYPPCFFLTLLSFFSISIWCARRRSQRRSHPSAADPLRHHIPTPSQASALTYESWNSCAPDRRLLRTAGAYVLQLPGRAGTQQEAAAARWRQDSHQNGQRRLH</sequence>
<name>A0AA40CKS8_9PEZI</name>
<feature type="compositionally biased region" description="Basic residues" evidence="1">
    <location>
        <begin position="1"/>
        <end position="10"/>
    </location>
</feature>
<feature type="transmembrane region" description="Helical" evidence="2">
    <location>
        <begin position="130"/>
        <end position="150"/>
    </location>
</feature>
<organism evidence="3 4">
    <name type="scientific">Cercophora newfieldiana</name>
    <dbReference type="NCBI Taxonomy" id="92897"/>
    <lineage>
        <taxon>Eukaryota</taxon>
        <taxon>Fungi</taxon>
        <taxon>Dikarya</taxon>
        <taxon>Ascomycota</taxon>
        <taxon>Pezizomycotina</taxon>
        <taxon>Sordariomycetes</taxon>
        <taxon>Sordariomycetidae</taxon>
        <taxon>Sordariales</taxon>
        <taxon>Lasiosphaeriaceae</taxon>
        <taxon>Cercophora</taxon>
    </lineage>
</organism>
<keyword evidence="4" id="KW-1185">Reference proteome</keyword>